<dbReference type="KEGG" id="sde:Sde_1839"/>
<sequence length="145" mass="16267">MQDTINRDITINASKEHIYDAISNPEHVTKWFPTTIEGDYSVGSQPIFGFGEHGKNQIYVVAARPHEYFAYRWVPGANHYLGDVLAVPNTLVEFKITELADDTCKVTLTESGFSSLPTELMEAAFNQNSGGWDFMLSRLESLFDA</sequence>
<dbReference type="OrthoDB" id="191189at2"/>
<feature type="domain" description="Activator of Hsp90 ATPase homologue 1/2-like C-terminal" evidence="2">
    <location>
        <begin position="12"/>
        <end position="143"/>
    </location>
</feature>
<dbReference type="AlphaFoldDB" id="Q21JN0"/>
<proteinExistence type="inferred from homology"/>
<dbReference type="eggNOG" id="COG3832">
    <property type="taxonomic scope" value="Bacteria"/>
</dbReference>
<dbReference type="RefSeq" id="WP_011468317.1">
    <property type="nucleotide sequence ID" value="NC_007912.1"/>
</dbReference>
<dbReference type="CDD" id="cd08898">
    <property type="entry name" value="SRPBCC_CalC_Aha1-like_5"/>
    <property type="match status" value="1"/>
</dbReference>
<dbReference type="EMBL" id="CP000282">
    <property type="protein sequence ID" value="ABD81099.1"/>
    <property type="molecule type" value="Genomic_DNA"/>
</dbReference>
<dbReference type="Proteomes" id="UP000001947">
    <property type="component" value="Chromosome"/>
</dbReference>
<keyword evidence="4" id="KW-1185">Reference proteome</keyword>
<gene>
    <name evidence="3" type="ordered locus">Sde_1839</name>
</gene>
<evidence type="ECO:0000313" key="3">
    <source>
        <dbReference type="EMBL" id="ABD81099.1"/>
    </source>
</evidence>
<dbReference type="GeneID" id="98613514"/>
<dbReference type="InterPro" id="IPR013538">
    <property type="entry name" value="ASHA1/2-like_C"/>
</dbReference>
<evidence type="ECO:0000259" key="2">
    <source>
        <dbReference type="Pfam" id="PF08327"/>
    </source>
</evidence>
<dbReference type="InterPro" id="IPR023393">
    <property type="entry name" value="START-like_dom_sf"/>
</dbReference>
<name>Q21JN0_SACD2</name>
<evidence type="ECO:0000256" key="1">
    <source>
        <dbReference type="ARBA" id="ARBA00006817"/>
    </source>
</evidence>
<comment type="similarity">
    <text evidence="1">Belongs to the AHA1 family.</text>
</comment>
<dbReference type="Pfam" id="PF08327">
    <property type="entry name" value="AHSA1"/>
    <property type="match status" value="1"/>
</dbReference>
<evidence type="ECO:0000313" key="4">
    <source>
        <dbReference type="Proteomes" id="UP000001947"/>
    </source>
</evidence>
<organism evidence="3 4">
    <name type="scientific">Saccharophagus degradans (strain 2-40 / ATCC 43961 / DSM 17024)</name>
    <dbReference type="NCBI Taxonomy" id="203122"/>
    <lineage>
        <taxon>Bacteria</taxon>
        <taxon>Pseudomonadati</taxon>
        <taxon>Pseudomonadota</taxon>
        <taxon>Gammaproteobacteria</taxon>
        <taxon>Cellvibrionales</taxon>
        <taxon>Cellvibrionaceae</taxon>
        <taxon>Saccharophagus</taxon>
    </lineage>
</organism>
<dbReference type="SUPFAM" id="SSF55961">
    <property type="entry name" value="Bet v1-like"/>
    <property type="match status" value="1"/>
</dbReference>
<accession>Q21JN0</accession>
<dbReference type="HOGENOM" id="CLU_108923_2_0_6"/>
<protein>
    <submittedName>
        <fullName evidence="3">Aha1 domain superfamily</fullName>
    </submittedName>
</protein>
<dbReference type="Gene3D" id="3.30.530.20">
    <property type="match status" value="1"/>
</dbReference>
<dbReference type="STRING" id="203122.Sde_1839"/>
<reference evidence="3 4" key="1">
    <citation type="journal article" date="2008" name="PLoS Genet.">
        <title>Complete genome sequence of the complex carbohydrate-degrading marine bacterium, Saccharophagus degradans strain 2-40 T.</title>
        <authorList>
            <person name="Weiner R.M."/>
            <person name="Taylor L.E.II."/>
            <person name="Henrissat B."/>
            <person name="Hauser L."/>
            <person name="Land M."/>
            <person name="Coutinho P.M."/>
            <person name="Rancurel C."/>
            <person name="Saunders E.H."/>
            <person name="Longmire A.G."/>
            <person name="Zhang H."/>
            <person name="Bayer E.A."/>
            <person name="Gilbert H.J."/>
            <person name="Larimer F."/>
            <person name="Zhulin I.B."/>
            <person name="Ekborg N.A."/>
            <person name="Lamed R."/>
            <person name="Richardson P.M."/>
            <person name="Borovok I."/>
            <person name="Hutcheson S."/>
        </authorList>
    </citation>
    <scope>NUCLEOTIDE SEQUENCE [LARGE SCALE GENOMIC DNA]</scope>
    <source>
        <strain evidence="4">2-40 / ATCC 43961 / DSM 17024</strain>
    </source>
</reference>